<dbReference type="AlphaFoldDB" id="A0A7U4DN90"/>
<dbReference type="Pfam" id="PF13189">
    <property type="entry name" value="Cytidylate_kin2"/>
    <property type="match status" value="1"/>
</dbReference>
<keyword evidence="2" id="KW-1185">Reference proteome</keyword>
<dbReference type="Gene3D" id="3.40.50.300">
    <property type="entry name" value="P-loop containing nucleotide triphosphate hydrolases"/>
    <property type="match status" value="1"/>
</dbReference>
<sequence>MSIITIARGSYSRGKEVAERLAKKLGYECISRDILLEASEEFNIPEMKLVRMLHDCPKILDRLFDGPERYVAYYRSALLQHARNDNIVYHGLAGHFFLKDIPHVLKIRINADMESRVREEMKRENISAEEALAVLKKDDEERRKWSLEVYGTDTWDSRLYDMVINISTLTLEDAVDIIHGVLQKPTFQSTVASRKLVADLAIAAKKRAEIVKAKGKIETEVI</sequence>
<evidence type="ECO:0000313" key="2">
    <source>
        <dbReference type="Proteomes" id="UP000006365"/>
    </source>
</evidence>
<gene>
    <name evidence="1" type="ordered locus">Despr_0631</name>
</gene>
<dbReference type="RefSeq" id="WP_015723352.1">
    <property type="nucleotide sequence ID" value="NC_014972.1"/>
</dbReference>
<reference evidence="1 2" key="1">
    <citation type="journal article" date="2011" name="Stand. Genomic Sci.">
        <title>Complete genome sequence of Desulfobulbus propionicus type strain (1pr3).</title>
        <authorList>
            <person name="Pagani I."/>
            <person name="Lapidus A."/>
            <person name="Nolan M."/>
            <person name="Lucas S."/>
            <person name="Hammon N."/>
            <person name="Deshpande S."/>
            <person name="Cheng J.F."/>
            <person name="Chertkov O."/>
            <person name="Davenport K."/>
            <person name="Tapia R."/>
            <person name="Han C."/>
            <person name="Goodwin L."/>
            <person name="Pitluck S."/>
            <person name="Liolios K."/>
            <person name="Mavromatis K."/>
            <person name="Ivanova N."/>
            <person name="Mikhailova N."/>
            <person name="Pati A."/>
            <person name="Chen A."/>
            <person name="Palaniappan K."/>
            <person name="Land M."/>
            <person name="Hauser L."/>
            <person name="Chang Y.J."/>
            <person name="Jeffries C.D."/>
            <person name="Detter J.C."/>
            <person name="Brambilla E."/>
            <person name="Kannan K.P."/>
            <person name="Djao O.D."/>
            <person name="Rohde M."/>
            <person name="Pukall R."/>
            <person name="Spring S."/>
            <person name="Goker M."/>
            <person name="Sikorski J."/>
            <person name="Woyke T."/>
            <person name="Bristow J."/>
            <person name="Eisen J.A."/>
            <person name="Markowitz V."/>
            <person name="Hugenholtz P."/>
            <person name="Kyrpides N.C."/>
            <person name="Klenk H.P."/>
        </authorList>
    </citation>
    <scope>NUCLEOTIDE SEQUENCE [LARGE SCALE GENOMIC DNA]</scope>
    <source>
        <strain evidence="2">ATCC 33891 / DSM 2032 / 1pr3</strain>
    </source>
</reference>
<dbReference type="Proteomes" id="UP000006365">
    <property type="component" value="Chromosome"/>
</dbReference>
<keyword evidence="1" id="KW-0808">Transferase</keyword>
<dbReference type="GO" id="GO:0016301">
    <property type="term" value="F:kinase activity"/>
    <property type="evidence" value="ECO:0007669"/>
    <property type="project" value="UniProtKB-KW"/>
</dbReference>
<protein>
    <submittedName>
        <fullName evidence="1">Hypothetical cytidylate kinase</fullName>
    </submittedName>
</protein>
<name>A0A7U4DN90_DESPD</name>
<dbReference type="SUPFAM" id="SSF52540">
    <property type="entry name" value="P-loop containing nucleoside triphosphate hydrolases"/>
    <property type="match status" value="1"/>
</dbReference>
<keyword evidence="1" id="KW-0418">Kinase</keyword>
<dbReference type="InterPro" id="IPR027417">
    <property type="entry name" value="P-loop_NTPase"/>
</dbReference>
<accession>A0A7U4DN90</accession>
<dbReference type="EMBL" id="CP002364">
    <property type="protein sequence ID" value="ADW16807.1"/>
    <property type="molecule type" value="Genomic_DNA"/>
</dbReference>
<dbReference type="KEGG" id="dpr:Despr_0631"/>
<proteinExistence type="predicted"/>
<evidence type="ECO:0000313" key="1">
    <source>
        <dbReference type="EMBL" id="ADW16807.1"/>
    </source>
</evidence>
<organism evidence="1 2">
    <name type="scientific">Desulfobulbus propionicus (strain ATCC 33891 / DSM 2032 / VKM B-1956 / 1pr3)</name>
    <dbReference type="NCBI Taxonomy" id="577650"/>
    <lineage>
        <taxon>Bacteria</taxon>
        <taxon>Pseudomonadati</taxon>
        <taxon>Thermodesulfobacteriota</taxon>
        <taxon>Desulfobulbia</taxon>
        <taxon>Desulfobulbales</taxon>
        <taxon>Desulfobulbaceae</taxon>
        <taxon>Desulfobulbus</taxon>
    </lineage>
</organism>